<reference evidence="9" key="1">
    <citation type="submission" date="2021-04" db="EMBL/GenBank/DDBJ databases">
        <authorList>
            <person name="Rodrigo-Torres L."/>
            <person name="Arahal R. D."/>
            <person name="Lucena T."/>
        </authorList>
    </citation>
    <scope>NUCLEOTIDE SEQUENCE</scope>
    <source>
        <strain evidence="9">CECT 9275</strain>
    </source>
</reference>
<dbReference type="PANTHER" id="PTHR14969">
    <property type="entry name" value="SPHINGOSINE-1-PHOSPHATE PHOSPHOHYDROLASE"/>
    <property type="match status" value="1"/>
</dbReference>
<keyword evidence="5 7" id="KW-1133">Transmembrane helix</keyword>
<evidence type="ECO:0000259" key="8">
    <source>
        <dbReference type="SMART" id="SM00014"/>
    </source>
</evidence>
<evidence type="ECO:0000256" key="5">
    <source>
        <dbReference type="ARBA" id="ARBA00022989"/>
    </source>
</evidence>
<keyword evidence="3 7" id="KW-0812">Transmembrane</keyword>
<dbReference type="SMART" id="SM00014">
    <property type="entry name" value="acidPPc"/>
    <property type="match status" value="1"/>
</dbReference>
<keyword evidence="4" id="KW-0378">Hydrolase</keyword>
<dbReference type="InterPro" id="IPR036938">
    <property type="entry name" value="PAP2/HPO_sf"/>
</dbReference>
<dbReference type="InterPro" id="IPR000326">
    <property type="entry name" value="PAP2/HPO"/>
</dbReference>
<evidence type="ECO:0000256" key="6">
    <source>
        <dbReference type="ARBA" id="ARBA00023136"/>
    </source>
</evidence>
<organism evidence="9 10">
    <name type="scientific">Dyadobacter helix</name>
    <dbReference type="NCBI Taxonomy" id="2822344"/>
    <lineage>
        <taxon>Bacteria</taxon>
        <taxon>Pseudomonadati</taxon>
        <taxon>Bacteroidota</taxon>
        <taxon>Cytophagia</taxon>
        <taxon>Cytophagales</taxon>
        <taxon>Spirosomataceae</taxon>
        <taxon>Dyadobacter</taxon>
    </lineage>
</organism>
<gene>
    <name evidence="9" type="ORF">DYBT9275_04956</name>
</gene>
<dbReference type="EMBL" id="CAJRAF010000002">
    <property type="protein sequence ID" value="CAG5011468.1"/>
    <property type="molecule type" value="Genomic_DNA"/>
</dbReference>
<evidence type="ECO:0000256" key="7">
    <source>
        <dbReference type="SAM" id="Phobius"/>
    </source>
</evidence>
<evidence type="ECO:0000256" key="4">
    <source>
        <dbReference type="ARBA" id="ARBA00022801"/>
    </source>
</evidence>
<protein>
    <recommendedName>
        <fullName evidence="8">Phosphatidic acid phosphatase type 2/haloperoxidase domain-containing protein</fullName>
    </recommendedName>
</protein>
<keyword evidence="6 7" id="KW-0472">Membrane</keyword>
<dbReference type="GO" id="GO:0005886">
    <property type="term" value="C:plasma membrane"/>
    <property type="evidence" value="ECO:0007669"/>
    <property type="project" value="UniProtKB-SubCell"/>
</dbReference>
<feature type="domain" description="Phosphatidic acid phosphatase type 2/haloperoxidase" evidence="8">
    <location>
        <begin position="78"/>
        <end position="195"/>
    </location>
</feature>
<proteinExistence type="predicted"/>
<comment type="subcellular location">
    <subcellularLocation>
        <location evidence="1">Cell membrane</location>
        <topology evidence="1">Multi-pass membrane protein</topology>
    </subcellularLocation>
</comment>
<dbReference type="Pfam" id="PF01569">
    <property type="entry name" value="PAP2"/>
    <property type="match status" value="1"/>
</dbReference>
<dbReference type="GO" id="GO:0016787">
    <property type="term" value="F:hydrolase activity"/>
    <property type="evidence" value="ECO:0007669"/>
    <property type="project" value="UniProtKB-KW"/>
</dbReference>
<dbReference type="AlphaFoldDB" id="A0A916JG30"/>
<evidence type="ECO:0000256" key="1">
    <source>
        <dbReference type="ARBA" id="ARBA00004651"/>
    </source>
</evidence>
<sequence>MKSFWTEQRSFLIPFLCIWVMYASYQLFHSQTDMLIHINAHWSPLGDAVFPFITYWGDGWFSMGIGLLMLLFSVRPGLCVILSYASSGIFAQLLKKFIFTDFYRPPKVLASVLPSLHQVSGVALHEFGSFPSGHTTSAFALFATLAFSSKSNLVKPFLLLPPILVAYSRMYLLAHFPEDVLAGAMIGVVFSVLTWCLIFKKK</sequence>
<dbReference type="Proteomes" id="UP000680038">
    <property type="component" value="Unassembled WGS sequence"/>
</dbReference>
<evidence type="ECO:0000313" key="10">
    <source>
        <dbReference type="Proteomes" id="UP000680038"/>
    </source>
</evidence>
<feature type="transmembrane region" description="Helical" evidence="7">
    <location>
        <begin position="12"/>
        <end position="28"/>
    </location>
</feature>
<evidence type="ECO:0000256" key="3">
    <source>
        <dbReference type="ARBA" id="ARBA00022692"/>
    </source>
</evidence>
<dbReference type="Gene3D" id="1.20.144.10">
    <property type="entry name" value="Phosphatidic acid phosphatase type 2/haloperoxidase"/>
    <property type="match status" value="1"/>
</dbReference>
<keyword evidence="2" id="KW-1003">Cell membrane</keyword>
<feature type="transmembrane region" description="Helical" evidence="7">
    <location>
        <begin position="180"/>
        <end position="199"/>
    </location>
</feature>
<keyword evidence="10" id="KW-1185">Reference proteome</keyword>
<dbReference type="RefSeq" id="WP_215241223.1">
    <property type="nucleotide sequence ID" value="NZ_CAJRAF010000002.1"/>
</dbReference>
<accession>A0A916JG30</accession>
<name>A0A916JG30_9BACT</name>
<dbReference type="SUPFAM" id="SSF48317">
    <property type="entry name" value="Acid phosphatase/Vanadium-dependent haloperoxidase"/>
    <property type="match status" value="1"/>
</dbReference>
<evidence type="ECO:0000313" key="9">
    <source>
        <dbReference type="EMBL" id="CAG5011468.1"/>
    </source>
</evidence>
<comment type="caution">
    <text evidence="9">The sequence shown here is derived from an EMBL/GenBank/DDBJ whole genome shotgun (WGS) entry which is preliminary data.</text>
</comment>
<dbReference type="PANTHER" id="PTHR14969:SF62">
    <property type="entry name" value="DECAPRENYLPHOSPHORYL-5-PHOSPHORIBOSE PHOSPHATASE RV3807C-RELATED"/>
    <property type="match status" value="1"/>
</dbReference>
<evidence type="ECO:0000256" key="2">
    <source>
        <dbReference type="ARBA" id="ARBA00022475"/>
    </source>
</evidence>